<comment type="similarity">
    <text evidence="4 5 6">Belongs to the class I-like SAM-binding methyltransferase superfamily. Erg6/SMT family.</text>
</comment>
<dbReference type="PANTHER" id="PTHR44068">
    <property type="entry name" value="ZGC:194242"/>
    <property type="match status" value="1"/>
</dbReference>
<evidence type="ECO:0000256" key="4">
    <source>
        <dbReference type="ARBA" id="ARBA00038188"/>
    </source>
</evidence>
<dbReference type="InterPro" id="IPR013216">
    <property type="entry name" value="Methyltransf_11"/>
</dbReference>
<dbReference type="AlphaFoldDB" id="A0A7S0IK79"/>
<sequence length="351" mass="39736">MAVNQTFTGRIGHMFSALSEQEKKQGISVGSDIDRYNELHDDAKFGAKERGKNYAELVNSYYNLATDFYEWGWGQSFHFANKLPAETFMASIARHEYYLAARLGVKPTDSILDVGCGIGGPLRNIGRFTEARVTGVTLNEYQVNRGNTLCQMAQLDKCKLVQADFHKLPFEDGSFDHAYSIEACCHSPDRRDVYREVFRMLKPGGCFISYEWCLTDKHDSNNPTHLWSKKRIEEGDGLPDLQLTTTCDSALKDVGFVLLEARDCALDLNPGGEDWFTVLTPSYFNLFRLQFTWIGTFLMNIVLNFMEWCCIAPKGSAKVREMLRQAQLGLVKGGQDGTFTPMYMVLARKPL</sequence>
<evidence type="ECO:0000256" key="2">
    <source>
        <dbReference type="ARBA" id="ARBA00022679"/>
    </source>
</evidence>
<evidence type="ECO:0000259" key="7">
    <source>
        <dbReference type="PROSITE" id="PS51685"/>
    </source>
</evidence>
<dbReference type="InterPro" id="IPR050447">
    <property type="entry name" value="Erg6_SMT_methyltransf"/>
</dbReference>
<dbReference type="EC" id="2.1.1.-" evidence="6"/>
<dbReference type="InterPro" id="IPR013705">
    <property type="entry name" value="Sterol_MeTrfase_C"/>
</dbReference>
<dbReference type="GO" id="GO:0032259">
    <property type="term" value="P:methylation"/>
    <property type="evidence" value="ECO:0007669"/>
    <property type="project" value="UniProtKB-KW"/>
</dbReference>
<protein>
    <recommendedName>
        <fullName evidence="6">Methyltransferase</fullName>
        <ecNumber evidence="6">2.1.1.-</ecNumber>
    </recommendedName>
</protein>
<organism evidence="8">
    <name type="scientific">Calcidiscus leptoporus</name>
    <dbReference type="NCBI Taxonomy" id="127549"/>
    <lineage>
        <taxon>Eukaryota</taxon>
        <taxon>Haptista</taxon>
        <taxon>Haptophyta</taxon>
        <taxon>Prymnesiophyceae</taxon>
        <taxon>Coccolithales</taxon>
        <taxon>Calcidiscaceae</taxon>
        <taxon>Calcidiscus</taxon>
    </lineage>
</organism>
<evidence type="ECO:0000256" key="3">
    <source>
        <dbReference type="ARBA" id="ARBA00022691"/>
    </source>
</evidence>
<dbReference type="GO" id="GO:0005783">
    <property type="term" value="C:endoplasmic reticulum"/>
    <property type="evidence" value="ECO:0007669"/>
    <property type="project" value="TreeGrafter"/>
</dbReference>
<gene>
    <name evidence="8" type="ORF">CLEP1334_LOCUS1085</name>
</gene>
<keyword evidence="3 5" id="KW-0949">S-adenosyl-L-methionine</keyword>
<dbReference type="GO" id="GO:0003838">
    <property type="term" value="F:sterol 24-C-methyltransferase activity"/>
    <property type="evidence" value="ECO:0007669"/>
    <property type="project" value="TreeGrafter"/>
</dbReference>
<dbReference type="Pfam" id="PF08241">
    <property type="entry name" value="Methyltransf_11"/>
    <property type="match status" value="1"/>
</dbReference>
<dbReference type="Pfam" id="PF08498">
    <property type="entry name" value="Sterol_MT_C"/>
    <property type="match status" value="1"/>
</dbReference>
<dbReference type="InterPro" id="IPR030384">
    <property type="entry name" value="MeTrfase_SMT"/>
</dbReference>
<dbReference type="SUPFAM" id="SSF53335">
    <property type="entry name" value="S-adenosyl-L-methionine-dependent methyltransferases"/>
    <property type="match status" value="1"/>
</dbReference>
<dbReference type="EMBL" id="HBER01002035">
    <property type="protein sequence ID" value="CAD8524424.1"/>
    <property type="molecule type" value="Transcribed_RNA"/>
</dbReference>
<dbReference type="PANTHER" id="PTHR44068:SF1">
    <property type="entry name" value="HYPOTHETICAL LOC100005854"/>
    <property type="match status" value="1"/>
</dbReference>
<evidence type="ECO:0000256" key="6">
    <source>
        <dbReference type="RuleBase" id="RU362025"/>
    </source>
</evidence>
<keyword evidence="2 5" id="KW-0808">Transferase</keyword>
<dbReference type="GO" id="GO:0016126">
    <property type="term" value="P:sterol biosynthetic process"/>
    <property type="evidence" value="ECO:0007669"/>
    <property type="project" value="TreeGrafter"/>
</dbReference>
<dbReference type="PROSITE" id="PS51685">
    <property type="entry name" value="SAM_MT_ERG6_SMT"/>
    <property type="match status" value="1"/>
</dbReference>
<feature type="domain" description="SAM-dependent methyltransferase Erg6/SMT-type" evidence="7">
    <location>
        <begin position="61"/>
        <end position="350"/>
    </location>
</feature>
<reference evidence="8" key="1">
    <citation type="submission" date="2021-01" db="EMBL/GenBank/DDBJ databases">
        <authorList>
            <person name="Corre E."/>
            <person name="Pelletier E."/>
            <person name="Niang G."/>
            <person name="Scheremetjew M."/>
            <person name="Finn R."/>
            <person name="Kale V."/>
            <person name="Holt S."/>
            <person name="Cochrane G."/>
            <person name="Meng A."/>
            <person name="Brown T."/>
            <person name="Cohen L."/>
        </authorList>
    </citation>
    <scope>NUCLEOTIDE SEQUENCE</scope>
    <source>
        <strain evidence="8">RCC1130</strain>
    </source>
</reference>
<evidence type="ECO:0000313" key="8">
    <source>
        <dbReference type="EMBL" id="CAD8524424.1"/>
    </source>
</evidence>
<proteinExistence type="inferred from homology"/>
<keyword evidence="1 5" id="KW-0489">Methyltransferase</keyword>
<accession>A0A7S0IK79</accession>
<evidence type="ECO:0000256" key="1">
    <source>
        <dbReference type="ARBA" id="ARBA00022603"/>
    </source>
</evidence>
<dbReference type="InterPro" id="IPR029063">
    <property type="entry name" value="SAM-dependent_MTases_sf"/>
</dbReference>
<name>A0A7S0IK79_9EUKA</name>
<dbReference type="Gene3D" id="3.40.50.150">
    <property type="entry name" value="Vaccinia Virus protein VP39"/>
    <property type="match status" value="1"/>
</dbReference>
<evidence type="ECO:0000256" key="5">
    <source>
        <dbReference type="PROSITE-ProRule" id="PRU01022"/>
    </source>
</evidence>
<dbReference type="CDD" id="cd02440">
    <property type="entry name" value="AdoMet_MTases"/>
    <property type="match status" value="1"/>
</dbReference>